<dbReference type="RefSeq" id="WP_161477907.1">
    <property type="nucleotide sequence ID" value="NZ_WXEW01000001.1"/>
</dbReference>
<evidence type="ECO:0000313" key="2">
    <source>
        <dbReference type="EMBL" id="NAS20397.1"/>
    </source>
</evidence>
<sequence length="55" mass="5807">MTPIAARTAPGLGGHVVPGDEYGAGAEEQQRGQDVDRDGLAVEHDLSWSYIRGPC</sequence>
<accession>A0A7C9NYA7</accession>
<reference evidence="2 3" key="1">
    <citation type="submission" date="2020-01" db="EMBL/GenBank/DDBJ databases">
        <title>Herbidospora sp. NEAU-GS84 nov., a novel actinomycete isolated from soil.</title>
        <authorList>
            <person name="Han L."/>
        </authorList>
    </citation>
    <scope>NUCLEOTIDE SEQUENCE [LARGE SCALE GENOMIC DNA]</scope>
    <source>
        <strain evidence="2 3">NEAU-GS84</strain>
    </source>
</reference>
<organism evidence="2 3">
    <name type="scientific">Herbidospora solisilvae</name>
    <dbReference type="NCBI Taxonomy" id="2696284"/>
    <lineage>
        <taxon>Bacteria</taxon>
        <taxon>Bacillati</taxon>
        <taxon>Actinomycetota</taxon>
        <taxon>Actinomycetes</taxon>
        <taxon>Streptosporangiales</taxon>
        <taxon>Streptosporangiaceae</taxon>
        <taxon>Herbidospora</taxon>
    </lineage>
</organism>
<feature type="compositionally biased region" description="Basic and acidic residues" evidence="1">
    <location>
        <begin position="28"/>
        <end position="38"/>
    </location>
</feature>
<dbReference type="AlphaFoldDB" id="A0A7C9NYA7"/>
<comment type="caution">
    <text evidence="2">The sequence shown here is derived from an EMBL/GenBank/DDBJ whole genome shotgun (WGS) entry which is preliminary data.</text>
</comment>
<dbReference type="EMBL" id="WXEW01000001">
    <property type="protein sequence ID" value="NAS20397.1"/>
    <property type="molecule type" value="Genomic_DNA"/>
</dbReference>
<gene>
    <name evidence="2" type="ORF">GT755_01705</name>
</gene>
<evidence type="ECO:0000313" key="3">
    <source>
        <dbReference type="Proteomes" id="UP000479526"/>
    </source>
</evidence>
<keyword evidence="3" id="KW-1185">Reference proteome</keyword>
<name>A0A7C9NYA7_9ACTN</name>
<dbReference type="Proteomes" id="UP000479526">
    <property type="component" value="Unassembled WGS sequence"/>
</dbReference>
<protein>
    <submittedName>
        <fullName evidence="2">Uncharacterized protein</fullName>
    </submittedName>
</protein>
<feature type="region of interest" description="Disordered" evidence="1">
    <location>
        <begin position="1"/>
        <end position="38"/>
    </location>
</feature>
<proteinExistence type="predicted"/>
<evidence type="ECO:0000256" key="1">
    <source>
        <dbReference type="SAM" id="MobiDB-lite"/>
    </source>
</evidence>